<dbReference type="Pfam" id="PF03332">
    <property type="entry name" value="PMM"/>
    <property type="match status" value="1"/>
</dbReference>
<feature type="binding site" evidence="12">
    <location>
        <position position="116"/>
    </location>
    <ligand>
        <name>alpha-D-mannose 1-phosphate</name>
        <dbReference type="ChEBI" id="CHEBI:58409"/>
    </ligand>
</feature>
<evidence type="ECO:0000256" key="1">
    <source>
        <dbReference type="ARBA" id="ARBA00001182"/>
    </source>
</evidence>
<dbReference type="FunFam" id="3.40.30.10:FF:000077">
    <property type="entry name" value="Protein disulfide-isomerase"/>
    <property type="match status" value="1"/>
</dbReference>
<dbReference type="SUPFAM" id="SSF52833">
    <property type="entry name" value="Thioredoxin-like"/>
    <property type="match status" value="4"/>
</dbReference>
<comment type="subcellular location">
    <subcellularLocation>
        <location evidence="2">Endoplasmic reticulum lumen</location>
    </subcellularLocation>
</comment>
<dbReference type="InterPro" id="IPR036412">
    <property type="entry name" value="HAD-like_sf"/>
</dbReference>
<dbReference type="GO" id="GO:0046872">
    <property type="term" value="F:metal ion binding"/>
    <property type="evidence" value="ECO:0007669"/>
    <property type="project" value="UniProtKB-KW"/>
</dbReference>
<keyword evidence="5" id="KW-0732">Signal</keyword>
<keyword evidence="10 14" id="KW-0676">Redox-active center</keyword>
<dbReference type="CDD" id="cd03073">
    <property type="entry name" value="PDI_b'_ERp72_ERp57"/>
    <property type="match status" value="1"/>
</dbReference>
<dbReference type="GO" id="GO:0003756">
    <property type="term" value="F:protein disulfide isomerase activity"/>
    <property type="evidence" value="ECO:0007669"/>
    <property type="project" value="UniProtKB-EC"/>
</dbReference>
<dbReference type="NCBIfam" id="TIGR01130">
    <property type="entry name" value="ER_PDI_fam"/>
    <property type="match status" value="1"/>
</dbReference>
<dbReference type="InterPro" id="IPR036249">
    <property type="entry name" value="Thioredoxin-like_sf"/>
</dbReference>
<feature type="binding site" evidence="13">
    <location>
        <position position="5"/>
    </location>
    <ligand>
        <name>Mg(2+)</name>
        <dbReference type="ChEBI" id="CHEBI:18420"/>
        <label>1</label>
    </ligand>
</feature>
<dbReference type="Gene3D" id="3.40.30.10">
    <property type="entry name" value="Glutaredoxin"/>
    <property type="match status" value="4"/>
</dbReference>
<evidence type="ECO:0000256" key="10">
    <source>
        <dbReference type="ARBA" id="ARBA00023284"/>
    </source>
</evidence>
<dbReference type="Gene3D" id="3.40.50.1000">
    <property type="entry name" value="HAD superfamily/HAD-like"/>
    <property type="match status" value="1"/>
</dbReference>
<feature type="domain" description="Thioredoxin" evidence="17">
    <location>
        <begin position="453"/>
        <end position="580"/>
    </location>
</feature>
<keyword evidence="13" id="KW-0479">Metal-binding</keyword>
<dbReference type="NCBIfam" id="TIGR01126">
    <property type="entry name" value="pdi_dom"/>
    <property type="match status" value="1"/>
</dbReference>
<evidence type="ECO:0000256" key="15">
    <source>
        <dbReference type="RuleBase" id="RU004208"/>
    </source>
</evidence>
<dbReference type="GO" id="GO:0004615">
    <property type="term" value="F:phosphomannomutase activity"/>
    <property type="evidence" value="ECO:0007669"/>
    <property type="project" value="InterPro"/>
</dbReference>
<dbReference type="Pfam" id="PF00085">
    <property type="entry name" value="Thioredoxin"/>
    <property type="match status" value="2"/>
</dbReference>
<comment type="similarity">
    <text evidence="3 15">Belongs to the protein disulfide isomerase family.</text>
</comment>
<dbReference type="PRINTS" id="PR00421">
    <property type="entry name" value="THIOREDOXIN"/>
</dbReference>
<evidence type="ECO:0000256" key="6">
    <source>
        <dbReference type="ARBA" id="ARBA00022737"/>
    </source>
</evidence>
<feature type="active site" description="Nucleophile" evidence="11">
    <location>
        <position position="3"/>
    </location>
</feature>
<dbReference type="GO" id="GO:0006457">
    <property type="term" value="P:protein folding"/>
    <property type="evidence" value="ECO:0007669"/>
    <property type="project" value="TreeGrafter"/>
</dbReference>
<protein>
    <recommendedName>
        <fullName evidence="4 16">Protein disulfide-isomerase</fullName>
        <ecNumber evidence="4 16">5.3.4.1</ecNumber>
    </recommendedName>
</protein>
<dbReference type="GO" id="GO:0005788">
    <property type="term" value="C:endoplasmic reticulum lumen"/>
    <property type="evidence" value="ECO:0007669"/>
    <property type="project" value="UniProtKB-SubCell"/>
</dbReference>
<proteinExistence type="inferred from homology"/>
<dbReference type="EC" id="5.3.4.1" evidence="4 16"/>
<dbReference type="PANTHER" id="PTHR18929">
    <property type="entry name" value="PROTEIN DISULFIDE ISOMERASE"/>
    <property type="match status" value="1"/>
</dbReference>
<dbReference type="PROSITE" id="PS51352">
    <property type="entry name" value="THIOREDOXIN_2"/>
    <property type="match status" value="2"/>
</dbReference>
<dbReference type="InterPro" id="IPR017937">
    <property type="entry name" value="Thioredoxin_CS"/>
</dbReference>
<dbReference type="FunFam" id="3.40.30.10:FF:000303">
    <property type="entry name" value="Protein disulfide-isomerase"/>
    <property type="match status" value="1"/>
</dbReference>
<dbReference type="PROSITE" id="PS00194">
    <property type="entry name" value="THIOREDOXIN_1"/>
    <property type="match status" value="2"/>
</dbReference>
<dbReference type="FunFam" id="3.40.30.10:FF:000017">
    <property type="entry name" value="Protein disulfide-isomerase A4"/>
    <property type="match status" value="1"/>
</dbReference>
<evidence type="ECO:0000256" key="14">
    <source>
        <dbReference type="PIRSR" id="PIRSR605792-51"/>
    </source>
</evidence>
<keyword evidence="13" id="KW-0460">Magnesium</keyword>
<dbReference type="GO" id="GO:0009298">
    <property type="term" value="P:GDP-mannose biosynthetic process"/>
    <property type="evidence" value="ECO:0007669"/>
    <property type="project" value="InterPro"/>
</dbReference>
<dbReference type="InterPro" id="IPR005792">
    <property type="entry name" value="Prot_disulphide_isomerase"/>
</dbReference>
<sequence>MFDVDGTLTVPRQRINEETEDFLLNKLKPKCTVGLVGGSDLKKIAEQMGGMEVLNKFDYVFAENGLVAYKNGKLIGQMNIQEHMGEEKLQTFINYALNYMSKLTIPVKRGNFIEFRSGLINVCPVALTSAEYSVDLVDDDFDSKLSTYNTALVMFYAPWCGHCKRLKPEFEKAGSLLFKNDPPVTLVKVDCTEGGKATCSKFSVQGYPTLKIFKAGEFSADYNGPREASGIAKYMRAQVGPSAKELLSVKTAESFMSKDEVTVVGFFEKSNELNNNFMTVADKLRETIKFGVSSAKDVLEKYGHKNNIVLFRPKHLSNKFESDSVVYEGSASKDEITTWVQKNYHGLVGYRTMENADQFKQPLVVAYYGVDYIKNVKGTNYWRNRVLKVAQSFKEFNFAICNKNDFQQELNEFGIEHIVDDKPRVAVRDISGSKYIMTEAFSVDNLQKFLEDVRAGKLVAYMKSEPLPDNSGPLKTAVAKNFDEVVMNNGKDTLIEFYAPWCGHCKKLAPVLEQVAQSLKDEDVAIVKMDATANDVPPNFEVRGFPTLYWLPKNSKASHVRYEGGRTHEDFMKYISQSSTDGLRTIDADGRAINKEEL</sequence>
<evidence type="ECO:0000256" key="2">
    <source>
        <dbReference type="ARBA" id="ARBA00004319"/>
    </source>
</evidence>
<evidence type="ECO:0000256" key="5">
    <source>
        <dbReference type="ARBA" id="ARBA00022729"/>
    </source>
</evidence>
<evidence type="ECO:0000256" key="8">
    <source>
        <dbReference type="ARBA" id="ARBA00023157"/>
    </source>
</evidence>
<evidence type="ECO:0000313" key="18">
    <source>
        <dbReference type="EMBL" id="CAG4642426.1"/>
    </source>
</evidence>
<dbReference type="GO" id="GO:0034976">
    <property type="term" value="P:response to endoplasmic reticulum stress"/>
    <property type="evidence" value="ECO:0007669"/>
    <property type="project" value="TreeGrafter"/>
</dbReference>
<comment type="catalytic activity">
    <reaction evidence="1 16">
        <text>Catalyzes the rearrangement of -S-S- bonds in proteins.</text>
        <dbReference type="EC" id="5.3.4.1"/>
    </reaction>
</comment>
<dbReference type="InterPro" id="IPR013766">
    <property type="entry name" value="Thioredoxin_domain"/>
</dbReference>
<dbReference type="Pfam" id="PF13848">
    <property type="entry name" value="Thioredoxin_6"/>
    <property type="match status" value="1"/>
</dbReference>
<comment type="cofactor">
    <cofactor evidence="13">
        <name>Mg(2+)</name>
        <dbReference type="ChEBI" id="CHEBI:18420"/>
    </cofactor>
</comment>
<dbReference type="InterPro" id="IPR023214">
    <property type="entry name" value="HAD_sf"/>
</dbReference>
<feature type="active site" description="Proton donor/acceptor" evidence="11">
    <location>
        <position position="5"/>
    </location>
</feature>
<dbReference type="SUPFAM" id="SSF56784">
    <property type="entry name" value="HAD-like"/>
    <property type="match status" value="1"/>
</dbReference>
<evidence type="ECO:0000256" key="13">
    <source>
        <dbReference type="PIRSR" id="PIRSR605002-3"/>
    </source>
</evidence>
<keyword evidence="9 16" id="KW-0413">Isomerase</keyword>
<accession>A0A9N6ZGF2</accession>
<keyword evidence="8 14" id="KW-1015">Disulfide bond</keyword>
<dbReference type="PANTHER" id="PTHR18929:SF132">
    <property type="entry name" value="PROTEIN DISULFIDE-ISOMERASE A3"/>
    <property type="match status" value="1"/>
</dbReference>
<feature type="disulfide bond" description="Redox-active" evidence="14">
    <location>
        <begin position="160"/>
        <end position="163"/>
    </location>
</feature>
<dbReference type="InterPro" id="IPR005788">
    <property type="entry name" value="PDI_thioredoxin-like_dom"/>
</dbReference>
<evidence type="ECO:0000259" key="17">
    <source>
        <dbReference type="PROSITE" id="PS51352"/>
    </source>
</evidence>
<evidence type="ECO:0000256" key="4">
    <source>
        <dbReference type="ARBA" id="ARBA00012723"/>
    </source>
</evidence>
<evidence type="ECO:0000256" key="11">
    <source>
        <dbReference type="PIRSR" id="PIRSR605002-1"/>
    </source>
</evidence>
<feature type="disulfide bond" description="Redox-active" evidence="14">
    <location>
        <begin position="502"/>
        <end position="505"/>
    </location>
</feature>
<dbReference type="InterPro" id="IPR005002">
    <property type="entry name" value="PMM"/>
</dbReference>
<gene>
    <name evidence="18" type="primary">EOG090X0438</name>
</gene>
<keyword evidence="6" id="KW-0677">Repeat</keyword>
<name>A0A9N6ZGF2_9CRUS</name>
<evidence type="ECO:0000256" key="7">
    <source>
        <dbReference type="ARBA" id="ARBA00022824"/>
    </source>
</evidence>
<evidence type="ECO:0000256" key="9">
    <source>
        <dbReference type="ARBA" id="ARBA00023235"/>
    </source>
</evidence>
<dbReference type="CDD" id="cd02995">
    <property type="entry name" value="PDI_a_PDI_a'_C"/>
    <property type="match status" value="1"/>
</dbReference>
<evidence type="ECO:0000256" key="12">
    <source>
        <dbReference type="PIRSR" id="PIRSR605002-2"/>
    </source>
</evidence>
<dbReference type="EMBL" id="OC985771">
    <property type="protein sequence ID" value="CAG4642426.1"/>
    <property type="molecule type" value="Genomic_DNA"/>
</dbReference>
<feature type="binding site" evidence="12">
    <location>
        <position position="12"/>
    </location>
    <ligand>
        <name>alpha-D-mannose 1-phosphate</name>
        <dbReference type="ChEBI" id="CHEBI:58409"/>
    </ligand>
</feature>
<feature type="domain" description="Thioredoxin" evidence="17">
    <location>
        <begin position="123"/>
        <end position="240"/>
    </location>
</feature>
<organism evidence="18">
    <name type="scientific">Evadne anonyx</name>
    <dbReference type="NCBI Taxonomy" id="141404"/>
    <lineage>
        <taxon>Eukaryota</taxon>
        <taxon>Metazoa</taxon>
        <taxon>Ecdysozoa</taxon>
        <taxon>Arthropoda</taxon>
        <taxon>Crustacea</taxon>
        <taxon>Branchiopoda</taxon>
        <taxon>Diplostraca</taxon>
        <taxon>Cladocera</taxon>
        <taxon>Onychopoda</taxon>
        <taxon>Podonidae</taxon>
        <taxon>Evadne</taxon>
    </lineage>
</organism>
<keyword evidence="7" id="KW-0256">Endoplasmic reticulum</keyword>
<evidence type="ECO:0000256" key="3">
    <source>
        <dbReference type="ARBA" id="ARBA00006347"/>
    </source>
</evidence>
<reference evidence="18" key="1">
    <citation type="submission" date="2021-04" db="EMBL/GenBank/DDBJ databases">
        <authorList>
            <person name="Cornetti L."/>
        </authorList>
    </citation>
    <scope>NUCLEOTIDE SEQUENCE</scope>
</reference>
<dbReference type="AlphaFoldDB" id="A0A9N6ZGF2"/>
<dbReference type="CDD" id="cd02961">
    <property type="entry name" value="PDI_a_family"/>
    <property type="match status" value="1"/>
</dbReference>
<evidence type="ECO:0000256" key="16">
    <source>
        <dbReference type="RuleBase" id="RU361130"/>
    </source>
</evidence>
<feature type="binding site" evidence="13">
    <location>
        <position position="3"/>
    </location>
    <ligand>
        <name>Mg(2+)</name>
        <dbReference type="ChEBI" id="CHEBI:18420"/>
        <label>1</label>
    </ligand>
</feature>